<gene>
    <name evidence="2" type="ORF">PR048_024652</name>
</gene>
<accession>A0ABQ9GP83</accession>
<feature type="region of interest" description="Disordered" evidence="1">
    <location>
        <begin position="350"/>
        <end position="386"/>
    </location>
</feature>
<organism evidence="2 3">
    <name type="scientific">Dryococelus australis</name>
    <dbReference type="NCBI Taxonomy" id="614101"/>
    <lineage>
        <taxon>Eukaryota</taxon>
        <taxon>Metazoa</taxon>
        <taxon>Ecdysozoa</taxon>
        <taxon>Arthropoda</taxon>
        <taxon>Hexapoda</taxon>
        <taxon>Insecta</taxon>
        <taxon>Pterygota</taxon>
        <taxon>Neoptera</taxon>
        <taxon>Polyneoptera</taxon>
        <taxon>Phasmatodea</taxon>
        <taxon>Verophasmatodea</taxon>
        <taxon>Anareolatae</taxon>
        <taxon>Phasmatidae</taxon>
        <taxon>Eurycanthinae</taxon>
        <taxon>Dryococelus</taxon>
    </lineage>
</organism>
<reference evidence="2 3" key="1">
    <citation type="submission" date="2023-02" db="EMBL/GenBank/DDBJ databases">
        <title>LHISI_Scaffold_Assembly.</title>
        <authorList>
            <person name="Stuart O.P."/>
            <person name="Cleave R."/>
            <person name="Magrath M.J.L."/>
            <person name="Mikheyev A.S."/>
        </authorList>
    </citation>
    <scope>NUCLEOTIDE SEQUENCE [LARGE SCALE GENOMIC DNA]</scope>
    <source>
        <strain evidence="2">Daus_M_001</strain>
        <tissue evidence="2">Leg muscle</tissue>
    </source>
</reference>
<evidence type="ECO:0000313" key="3">
    <source>
        <dbReference type="Proteomes" id="UP001159363"/>
    </source>
</evidence>
<protein>
    <submittedName>
        <fullName evidence="2">Uncharacterized protein</fullName>
    </submittedName>
</protein>
<dbReference type="EMBL" id="JARBHB010000010">
    <property type="protein sequence ID" value="KAJ8873816.1"/>
    <property type="molecule type" value="Genomic_DNA"/>
</dbReference>
<keyword evidence="3" id="KW-1185">Reference proteome</keyword>
<evidence type="ECO:0000256" key="1">
    <source>
        <dbReference type="SAM" id="MobiDB-lite"/>
    </source>
</evidence>
<evidence type="ECO:0000313" key="2">
    <source>
        <dbReference type="EMBL" id="KAJ8873816.1"/>
    </source>
</evidence>
<feature type="region of interest" description="Disordered" evidence="1">
    <location>
        <begin position="237"/>
        <end position="271"/>
    </location>
</feature>
<sequence>MKCANQAQSWQKRGGFAARISQLTSDAGSTVYITAESITSTQSAANCSSSIAIRCCLLEKAFSYLTRLLGIRQHRPGSYLIRVQTVNTCQKVIQPIEMGITNYHSGRRLAIAHFLVGCTGRGVLERRASTGAFSEERCVHDWFRRRREAVWRLPPPANLPRGGPGRRGWPVDLRVAPGASRGHIVPLEASPRSPAGVAIPTGCLRWLIIGWTPVGTPRPRSRSEGAIRATLTRTPSASSLLRARRAGPRGHSGQTTSLPSGRTGFDSQRSRSRILARENRAGRCRWSAGFLGDLPFPPPFYFGAAPYTPHFTLIGSQDLAVKSRPNLFTHSLYVPIMSCAQTNTTVKVTGGRGVAHSSRDQSMSDPAMPRTSGHPPEEGSSGAGRKPSQLASLLFYFTYPPPHARSCLVSSGSVLVPINGEH</sequence>
<dbReference type="Proteomes" id="UP001159363">
    <property type="component" value="Chromosome 9"/>
</dbReference>
<name>A0ABQ9GP83_9NEOP</name>
<proteinExistence type="predicted"/>
<comment type="caution">
    <text evidence="2">The sequence shown here is derived from an EMBL/GenBank/DDBJ whole genome shotgun (WGS) entry which is preliminary data.</text>
</comment>